<dbReference type="AlphaFoldDB" id="A0A1F5X2K3"/>
<organism evidence="1 2">
    <name type="scientific">Candidatus Giovannonibacteria bacterium RIFCSPLOWO2_01_FULL_44_16</name>
    <dbReference type="NCBI Taxonomy" id="1798348"/>
    <lineage>
        <taxon>Bacteria</taxon>
        <taxon>Candidatus Giovannoniibacteriota</taxon>
    </lineage>
</organism>
<evidence type="ECO:0000313" key="1">
    <source>
        <dbReference type="EMBL" id="OGF82145.1"/>
    </source>
</evidence>
<evidence type="ECO:0000313" key="2">
    <source>
        <dbReference type="Proteomes" id="UP000178046"/>
    </source>
</evidence>
<reference evidence="1 2" key="1">
    <citation type="journal article" date="2016" name="Nat. Commun.">
        <title>Thousands of microbial genomes shed light on interconnected biogeochemical processes in an aquifer system.</title>
        <authorList>
            <person name="Anantharaman K."/>
            <person name="Brown C.T."/>
            <person name="Hug L.A."/>
            <person name="Sharon I."/>
            <person name="Castelle C.J."/>
            <person name="Probst A.J."/>
            <person name="Thomas B.C."/>
            <person name="Singh A."/>
            <person name="Wilkins M.J."/>
            <person name="Karaoz U."/>
            <person name="Brodie E.L."/>
            <person name="Williams K.H."/>
            <person name="Hubbard S.S."/>
            <person name="Banfield J.F."/>
        </authorList>
    </citation>
    <scope>NUCLEOTIDE SEQUENCE [LARGE SCALE GENOMIC DNA]</scope>
</reference>
<dbReference type="InterPro" id="IPR020269">
    <property type="entry name" value="Phage_Mu_Releasin"/>
</dbReference>
<dbReference type="Proteomes" id="UP000178046">
    <property type="component" value="Unassembled WGS sequence"/>
</dbReference>
<proteinExistence type="predicted"/>
<accession>A0A1F5X2K3</accession>
<dbReference type="Pfam" id="PF10805">
    <property type="entry name" value="DUF2730"/>
    <property type="match status" value="1"/>
</dbReference>
<protein>
    <submittedName>
        <fullName evidence="1">Uncharacterized protein</fullName>
    </submittedName>
</protein>
<comment type="caution">
    <text evidence="1">The sequence shown here is derived from an EMBL/GenBank/DDBJ whole genome shotgun (WGS) entry which is preliminary data.</text>
</comment>
<sequence length="82" mass="9564">MITDKDIQKLAKVLSTKEDLNELAADVVRIEERIDGIDNHLKNMPTRDELTSLFEKTFNFLSLKTEHERMKKIIHEKLGVEV</sequence>
<name>A0A1F5X2K3_9BACT</name>
<dbReference type="EMBL" id="MFIA01000026">
    <property type="protein sequence ID" value="OGF82145.1"/>
    <property type="molecule type" value="Genomic_DNA"/>
</dbReference>
<gene>
    <name evidence="1" type="ORF">A2924_00460</name>
</gene>